<keyword evidence="3" id="KW-1185">Reference proteome</keyword>
<feature type="transmembrane region" description="Helical" evidence="1">
    <location>
        <begin position="41"/>
        <end position="63"/>
    </location>
</feature>
<dbReference type="EMBL" id="ML119685">
    <property type="protein sequence ID" value="RPA80748.1"/>
    <property type="molecule type" value="Genomic_DNA"/>
</dbReference>
<proteinExistence type="predicted"/>
<evidence type="ECO:0000256" key="1">
    <source>
        <dbReference type="SAM" id="Phobius"/>
    </source>
</evidence>
<sequence>MGVSFSVSSFVQWWLFLFYLVRIYILTFMHIYPSSSFLHGILWFMVWAIVQVYFLFFCLVYLVRLLSAYHPGSTARSPACYPPSHLPSSHSFPSSAINPSKPVNPRLRYERCLAALPVCGVYYFVCILLSRGGIMYLGLLDCCRVLGRYDFFCVIWTSRSTAYGVRQVSTWRECHPHSSKPHGSDDFWVPPTPHRW</sequence>
<organism evidence="2 3">
    <name type="scientific">Ascobolus immersus RN42</name>
    <dbReference type="NCBI Taxonomy" id="1160509"/>
    <lineage>
        <taxon>Eukaryota</taxon>
        <taxon>Fungi</taxon>
        <taxon>Dikarya</taxon>
        <taxon>Ascomycota</taxon>
        <taxon>Pezizomycotina</taxon>
        <taxon>Pezizomycetes</taxon>
        <taxon>Pezizales</taxon>
        <taxon>Ascobolaceae</taxon>
        <taxon>Ascobolus</taxon>
    </lineage>
</organism>
<dbReference type="AlphaFoldDB" id="A0A3N4I7X8"/>
<dbReference type="Proteomes" id="UP000275078">
    <property type="component" value="Unassembled WGS sequence"/>
</dbReference>
<feature type="transmembrane region" description="Helical" evidence="1">
    <location>
        <begin position="114"/>
        <end position="139"/>
    </location>
</feature>
<accession>A0A3N4I7X8</accession>
<feature type="transmembrane region" description="Helical" evidence="1">
    <location>
        <begin position="12"/>
        <end position="29"/>
    </location>
</feature>
<keyword evidence="1" id="KW-0472">Membrane</keyword>
<reference evidence="2 3" key="1">
    <citation type="journal article" date="2018" name="Nat. Ecol. Evol.">
        <title>Pezizomycetes genomes reveal the molecular basis of ectomycorrhizal truffle lifestyle.</title>
        <authorList>
            <person name="Murat C."/>
            <person name="Payen T."/>
            <person name="Noel B."/>
            <person name="Kuo A."/>
            <person name="Morin E."/>
            <person name="Chen J."/>
            <person name="Kohler A."/>
            <person name="Krizsan K."/>
            <person name="Balestrini R."/>
            <person name="Da Silva C."/>
            <person name="Montanini B."/>
            <person name="Hainaut M."/>
            <person name="Levati E."/>
            <person name="Barry K.W."/>
            <person name="Belfiori B."/>
            <person name="Cichocki N."/>
            <person name="Clum A."/>
            <person name="Dockter R.B."/>
            <person name="Fauchery L."/>
            <person name="Guy J."/>
            <person name="Iotti M."/>
            <person name="Le Tacon F."/>
            <person name="Lindquist E.A."/>
            <person name="Lipzen A."/>
            <person name="Malagnac F."/>
            <person name="Mello A."/>
            <person name="Molinier V."/>
            <person name="Miyauchi S."/>
            <person name="Poulain J."/>
            <person name="Riccioni C."/>
            <person name="Rubini A."/>
            <person name="Sitrit Y."/>
            <person name="Splivallo R."/>
            <person name="Traeger S."/>
            <person name="Wang M."/>
            <person name="Zifcakova L."/>
            <person name="Wipf D."/>
            <person name="Zambonelli A."/>
            <person name="Paolocci F."/>
            <person name="Nowrousian M."/>
            <person name="Ottonello S."/>
            <person name="Baldrian P."/>
            <person name="Spatafora J.W."/>
            <person name="Henrissat B."/>
            <person name="Nagy L.G."/>
            <person name="Aury J.M."/>
            <person name="Wincker P."/>
            <person name="Grigoriev I.V."/>
            <person name="Bonfante P."/>
            <person name="Martin F.M."/>
        </authorList>
    </citation>
    <scope>NUCLEOTIDE SEQUENCE [LARGE SCALE GENOMIC DNA]</scope>
    <source>
        <strain evidence="2 3">RN42</strain>
    </source>
</reference>
<protein>
    <submittedName>
        <fullName evidence="2">Uncharacterized protein</fullName>
    </submittedName>
</protein>
<keyword evidence="1" id="KW-0812">Transmembrane</keyword>
<evidence type="ECO:0000313" key="2">
    <source>
        <dbReference type="EMBL" id="RPA80748.1"/>
    </source>
</evidence>
<evidence type="ECO:0000313" key="3">
    <source>
        <dbReference type="Proteomes" id="UP000275078"/>
    </source>
</evidence>
<name>A0A3N4I7X8_ASCIM</name>
<gene>
    <name evidence="2" type="ORF">BJ508DRAFT_125344</name>
</gene>
<keyword evidence="1" id="KW-1133">Transmembrane helix</keyword>